<dbReference type="Pfam" id="PF00443">
    <property type="entry name" value="UCH"/>
    <property type="match status" value="1"/>
</dbReference>
<feature type="compositionally biased region" description="Polar residues" evidence="2">
    <location>
        <begin position="155"/>
        <end position="173"/>
    </location>
</feature>
<evidence type="ECO:0000256" key="1">
    <source>
        <dbReference type="SAM" id="Coils"/>
    </source>
</evidence>
<dbReference type="CDD" id="cd02257">
    <property type="entry name" value="Peptidase_C19"/>
    <property type="match status" value="1"/>
</dbReference>
<feature type="compositionally biased region" description="Polar residues" evidence="2">
    <location>
        <begin position="184"/>
        <end position="204"/>
    </location>
</feature>
<comment type="caution">
    <text evidence="4">The sequence shown here is derived from an EMBL/GenBank/DDBJ whole genome shotgun (WGS) entry which is preliminary data.</text>
</comment>
<dbReference type="InterPro" id="IPR028889">
    <property type="entry name" value="USP"/>
</dbReference>
<dbReference type="GO" id="GO:0016579">
    <property type="term" value="P:protein deubiquitination"/>
    <property type="evidence" value="ECO:0007669"/>
    <property type="project" value="InterPro"/>
</dbReference>
<reference evidence="4" key="1">
    <citation type="submission" date="2023-07" db="EMBL/GenBank/DDBJ databases">
        <authorList>
            <consortium name="AG Swart"/>
            <person name="Singh M."/>
            <person name="Singh A."/>
            <person name="Seah K."/>
            <person name="Emmerich C."/>
        </authorList>
    </citation>
    <scope>NUCLEOTIDE SEQUENCE</scope>
    <source>
        <strain evidence="4">DP1</strain>
    </source>
</reference>
<keyword evidence="1" id="KW-0175">Coiled coil</keyword>
<feature type="region of interest" description="Disordered" evidence="2">
    <location>
        <begin position="152"/>
        <end position="291"/>
    </location>
</feature>
<feature type="compositionally biased region" description="Polar residues" evidence="2">
    <location>
        <begin position="221"/>
        <end position="254"/>
    </location>
</feature>
<feature type="domain" description="USP" evidence="3">
    <location>
        <begin position="348"/>
        <end position="668"/>
    </location>
</feature>
<dbReference type="EMBL" id="CAMPGE010001642">
    <property type="protein sequence ID" value="CAI2360441.1"/>
    <property type="molecule type" value="Genomic_DNA"/>
</dbReference>
<keyword evidence="5" id="KW-1185">Reference proteome</keyword>
<feature type="compositionally biased region" description="Low complexity" evidence="2">
    <location>
        <begin position="265"/>
        <end position="282"/>
    </location>
</feature>
<organism evidence="4 5">
    <name type="scientific">Euplotes crassus</name>
    <dbReference type="NCBI Taxonomy" id="5936"/>
    <lineage>
        <taxon>Eukaryota</taxon>
        <taxon>Sar</taxon>
        <taxon>Alveolata</taxon>
        <taxon>Ciliophora</taxon>
        <taxon>Intramacronucleata</taxon>
        <taxon>Spirotrichea</taxon>
        <taxon>Hypotrichia</taxon>
        <taxon>Euplotida</taxon>
        <taxon>Euplotidae</taxon>
        <taxon>Moneuplotes</taxon>
    </lineage>
</organism>
<proteinExistence type="predicted"/>
<evidence type="ECO:0000256" key="2">
    <source>
        <dbReference type="SAM" id="MobiDB-lite"/>
    </source>
</evidence>
<evidence type="ECO:0000259" key="3">
    <source>
        <dbReference type="PROSITE" id="PS50235"/>
    </source>
</evidence>
<feature type="compositionally biased region" description="Basic and acidic residues" evidence="2">
    <location>
        <begin position="209"/>
        <end position="219"/>
    </location>
</feature>
<dbReference type="AlphaFoldDB" id="A0AAD1U1R3"/>
<accession>A0AAD1U1R3</accession>
<dbReference type="Proteomes" id="UP001295684">
    <property type="component" value="Unassembled WGS sequence"/>
</dbReference>
<dbReference type="InterPro" id="IPR001394">
    <property type="entry name" value="Peptidase_C19_UCH"/>
</dbReference>
<sequence length="668" mass="77928">MNCQEQQFLKELILTQTRVQEEGNHMALNELNDQRRKLDRDHEEQIHEHEKAMEERINRIQERIQEYLKLIDQEKDLFKSWKALENQKYLISLKEIDQKIADFMKSMKEDSVKQKAYDFNLRNDIYQHSNKLNDIIKSIICDNKQELIKNEQENSDTNPGSDVGNSSGSQNTGDLEDSPRNEDPNTTSTDPVQISEPKTNNLEINTELLESKEETKESCIDGSTESNKTTSNPLQESALMTAQDHNASDSSPTPTATPQPLPHNSDSTASLLSSSLKSSQPSDPIKDPIRREFSSKPIGFLNLNPSKTSSKSKPCPKKALQIWKRKLHQDYPKNTSVISEEEILVTWKGITNEKLYCYMNAILQCLMAIPEFVQYFTQEHKEWDEPEEKKDPISGEIKYADKFPFCRATRQMIFDYFDKDKEKIDITYFKELFEEDFDPEYQHDSSKFLSNMLGKLKSELNPTAIPFKNSGYTNKEEAVCKYKEENDSIIDQLFTGLYMTSYKCKKCKECTITYEPFGNVGLECNTRYPDRGFNNFMKSDQITQYSEFYCRKCDNVVKCTIRKRTVIHPKYYALVYQRTDPMTNKKICDLMKYKLNFELKDPNFRNKTLSYGILGIVSHDGDSLDSVRYVAFTKKNGNWKICNDENVDEGKNYWDSYKSDYILFYKRY</sequence>
<dbReference type="GO" id="GO:0004843">
    <property type="term" value="F:cysteine-type deubiquitinase activity"/>
    <property type="evidence" value="ECO:0007669"/>
    <property type="project" value="InterPro"/>
</dbReference>
<gene>
    <name evidence="4" type="ORF">ECRASSUSDP1_LOCUS1744</name>
</gene>
<feature type="coiled-coil region" evidence="1">
    <location>
        <begin position="28"/>
        <end position="77"/>
    </location>
</feature>
<evidence type="ECO:0000313" key="5">
    <source>
        <dbReference type="Proteomes" id="UP001295684"/>
    </source>
</evidence>
<name>A0AAD1U1R3_EUPCR</name>
<dbReference type="PROSITE" id="PS50235">
    <property type="entry name" value="USP_3"/>
    <property type="match status" value="1"/>
</dbReference>
<dbReference type="InterPro" id="IPR038765">
    <property type="entry name" value="Papain-like_cys_pep_sf"/>
</dbReference>
<dbReference type="Gene3D" id="3.90.70.10">
    <property type="entry name" value="Cysteine proteinases"/>
    <property type="match status" value="1"/>
</dbReference>
<dbReference type="SUPFAM" id="SSF54001">
    <property type="entry name" value="Cysteine proteinases"/>
    <property type="match status" value="1"/>
</dbReference>
<dbReference type="PANTHER" id="PTHR21646">
    <property type="entry name" value="UBIQUITIN CARBOXYL-TERMINAL HYDROLASE"/>
    <property type="match status" value="1"/>
</dbReference>
<dbReference type="InterPro" id="IPR050185">
    <property type="entry name" value="Ub_carboxyl-term_hydrolase"/>
</dbReference>
<protein>
    <recommendedName>
        <fullName evidence="3">USP domain-containing protein</fullName>
    </recommendedName>
</protein>
<evidence type="ECO:0000313" key="4">
    <source>
        <dbReference type="EMBL" id="CAI2360441.1"/>
    </source>
</evidence>